<evidence type="ECO:0000256" key="1">
    <source>
        <dbReference type="ARBA" id="ARBA00005964"/>
    </source>
</evidence>
<keyword evidence="2" id="KW-0719">Serine esterase</keyword>
<dbReference type="GO" id="GO:0052689">
    <property type="term" value="F:carboxylic ester hydrolase activity"/>
    <property type="evidence" value="ECO:0007669"/>
    <property type="project" value="UniProtKB-KW"/>
</dbReference>
<feature type="domain" description="Carboxylesterase type B" evidence="7">
    <location>
        <begin position="37"/>
        <end position="529"/>
    </location>
</feature>
<sequence length="558" mass="62542">MLLKGKTISYCDQYTEMILVVLICVCVVLTQSSAQESKLVNINQGPIIGYKAEGADVFAFYNIPYATAPTGPHKFKGPLAPPSWVEPMEAIDKGVVCPQNLMFMPPSKTIQEDCLVASIYVPNTNSSNLPVMVMVHGGAFQLGFGDAETPIHLVNTKKIIAVTFNYRVGIHGFLCLGTEDIPGNAGMKDQVALLRWVKENIVFFGGNPNDVTIAGCSAGGASTDLLMMSKLTKGLFRKVIALSGSNVGVFGVQLDPSSNARNQARKYNFENADDLNALEEFYKTASYELLMSDSQSENKHSCVIFSPCIERDVGQERFLEAGPVDILQMGDYVRYPVLYGFAEKEGLIRMFQFDTWKNDMNKNFSEFLPADLTFSDAEEREKVAAEVKKFYFGDQLINDDDILKYVDYFTDVMFVYGMLRSVTLQVEAGNHEMYLHQYSFVHDKVPFISHTNIRGAAHCSQSQAVIDEDERDLSDEYKHMKLLMREVWLNFIITGNPTPEGFSMIPRWTPANADRSPCMSFGNIAELVESVIPERAKFWDELYSLYYRHPMPPSVSLT</sequence>
<dbReference type="SUPFAM" id="SSF53474">
    <property type="entry name" value="alpha/beta-Hydrolases"/>
    <property type="match status" value="1"/>
</dbReference>
<dbReference type="EMBL" id="OU893341">
    <property type="protein sequence ID" value="CAG9782834.1"/>
    <property type="molecule type" value="Genomic_DNA"/>
</dbReference>
<organism evidence="8 9">
    <name type="scientific">Diatraea saccharalis</name>
    <name type="common">sugarcane borer</name>
    <dbReference type="NCBI Taxonomy" id="40085"/>
    <lineage>
        <taxon>Eukaryota</taxon>
        <taxon>Metazoa</taxon>
        <taxon>Ecdysozoa</taxon>
        <taxon>Arthropoda</taxon>
        <taxon>Hexapoda</taxon>
        <taxon>Insecta</taxon>
        <taxon>Pterygota</taxon>
        <taxon>Neoptera</taxon>
        <taxon>Endopterygota</taxon>
        <taxon>Lepidoptera</taxon>
        <taxon>Glossata</taxon>
        <taxon>Ditrysia</taxon>
        <taxon>Pyraloidea</taxon>
        <taxon>Crambidae</taxon>
        <taxon>Crambinae</taxon>
        <taxon>Diatraea</taxon>
    </lineage>
</organism>
<dbReference type="EC" id="3.1.1.-" evidence="6"/>
<evidence type="ECO:0000256" key="6">
    <source>
        <dbReference type="RuleBase" id="RU361235"/>
    </source>
</evidence>
<evidence type="ECO:0000256" key="2">
    <source>
        <dbReference type="ARBA" id="ARBA00022487"/>
    </source>
</evidence>
<dbReference type="PROSITE" id="PS00122">
    <property type="entry name" value="CARBOXYLESTERASE_B_1"/>
    <property type="match status" value="1"/>
</dbReference>
<dbReference type="OrthoDB" id="3200163at2759"/>
<dbReference type="InterPro" id="IPR029058">
    <property type="entry name" value="AB_hydrolase_fold"/>
</dbReference>
<comment type="similarity">
    <text evidence="1 6">Belongs to the type-B carboxylesterase/lipase family.</text>
</comment>
<dbReference type="InterPro" id="IPR002018">
    <property type="entry name" value="CarbesteraseB"/>
</dbReference>
<reference evidence="8" key="1">
    <citation type="submission" date="2021-12" db="EMBL/GenBank/DDBJ databases">
        <authorList>
            <person name="King R."/>
        </authorList>
    </citation>
    <scope>NUCLEOTIDE SEQUENCE</scope>
</reference>
<dbReference type="AlphaFoldDB" id="A0A9N9N499"/>
<keyword evidence="9" id="KW-1185">Reference proteome</keyword>
<name>A0A9N9N499_9NEOP</name>
<evidence type="ECO:0000256" key="3">
    <source>
        <dbReference type="ARBA" id="ARBA00022801"/>
    </source>
</evidence>
<dbReference type="Gene3D" id="3.40.50.1820">
    <property type="entry name" value="alpha/beta hydrolase"/>
    <property type="match status" value="1"/>
</dbReference>
<keyword evidence="5" id="KW-0325">Glycoprotein</keyword>
<evidence type="ECO:0000313" key="8">
    <source>
        <dbReference type="EMBL" id="CAG9782834.1"/>
    </source>
</evidence>
<evidence type="ECO:0000256" key="5">
    <source>
        <dbReference type="ARBA" id="ARBA00023180"/>
    </source>
</evidence>
<keyword evidence="4" id="KW-1015">Disulfide bond</keyword>
<reference evidence="8" key="2">
    <citation type="submission" date="2022-10" db="EMBL/GenBank/DDBJ databases">
        <authorList>
            <consortium name="ENA_rothamsted_submissions"/>
            <consortium name="culmorum"/>
            <person name="King R."/>
        </authorList>
    </citation>
    <scope>NUCLEOTIDE SEQUENCE</scope>
</reference>
<dbReference type="PANTHER" id="PTHR43142">
    <property type="entry name" value="CARBOXYLIC ESTER HYDROLASE"/>
    <property type="match status" value="1"/>
</dbReference>
<protein>
    <recommendedName>
        <fullName evidence="6">Carboxylic ester hydrolase</fullName>
        <ecNumber evidence="6">3.1.1.-</ecNumber>
    </recommendedName>
</protein>
<gene>
    <name evidence="8" type="ORF">DIATSA_LOCUS1068</name>
</gene>
<accession>A0A9N9N499</accession>
<dbReference type="Pfam" id="PF00135">
    <property type="entry name" value="COesterase"/>
    <property type="match status" value="1"/>
</dbReference>
<proteinExistence type="inferred from homology"/>
<keyword evidence="3 6" id="KW-0378">Hydrolase</keyword>
<evidence type="ECO:0000256" key="4">
    <source>
        <dbReference type="ARBA" id="ARBA00023157"/>
    </source>
</evidence>
<dbReference type="Proteomes" id="UP001153714">
    <property type="component" value="Chromosome 10"/>
</dbReference>
<dbReference type="PANTHER" id="PTHR43142:SF1">
    <property type="entry name" value="CARBOXYLIC ESTER HYDROLASE"/>
    <property type="match status" value="1"/>
</dbReference>
<dbReference type="InterPro" id="IPR019826">
    <property type="entry name" value="Carboxylesterase_B_AS"/>
</dbReference>
<evidence type="ECO:0000313" key="9">
    <source>
        <dbReference type="Proteomes" id="UP001153714"/>
    </source>
</evidence>
<evidence type="ECO:0000259" key="7">
    <source>
        <dbReference type="Pfam" id="PF00135"/>
    </source>
</evidence>